<keyword evidence="9" id="KW-0119">Carbohydrate metabolism</keyword>
<keyword evidence="8" id="KW-0413">Isomerase</keyword>
<evidence type="ECO:0000256" key="2">
    <source>
        <dbReference type="ARBA" id="ARBA00001911"/>
    </source>
</evidence>
<comment type="cofactor">
    <cofactor evidence="2">
        <name>NAD(+)</name>
        <dbReference type="ChEBI" id="CHEBI:57540"/>
    </cofactor>
</comment>
<dbReference type="InterPro" id="IPR001509">
    <property type="entry name" value="Epimerase_deHydtase"/>
</dbReference>
<dbReference type="SUPFAM" id="SSF51735">
    <property type="entry name" value="NAD(P)-binding Rossmann-fold domains"/>
    <property type="match status" value="1"/>
</dbReference>
<dbReference type="Gene3D" id="3.40.50.720">
    <property type="entry name" value="NAD(P)-binding Rossmann-like Domain"/>
    <property type="match status" value="1"/>
</dbReference>
<dbReference type="EMBL" id="BAABAZ010000004">
    <property type="protein sequence ID" value="GAA4282944.1"/>
    <property type="molecule type" value="Genomic_DNA"/>
</dbReference>
<evidence type="ECO:0000256" key="1">
    <source>
        <dbReference type="ARBA" id="ARBA00000083"/>
    </source>
</evidence>
<dbReference type="Pfam" id="PF01370">
    <property type="entry name" value="Epimerase"/>
    <property type="match status" value="1"/>
</dbReference>
<dbReference type="Proteomes" id="UP001501586">
    <property type="component" value="Unassembled WGS sequence"/>
</dbReference>
<evidence type="ECO:0000313" key="13">
    <source>
        <dbReference type="EMBL" id="GAA4282944.1"/>
    </source>
</evidence>
<evidence type="ECO:0000256" key="5">
    <source>
        <dbReference type="ARBA" id="ARBA00013189"/>
    </source>
</evidence>
<dbReference type="NCBIfam" id="TIGR01179">
    <property type="entry name" value="galE"/>
    <property type="match status" value="1"/>
</dbReference>
<dbReference type="PANTHER" id="PTHR43725">
    <property type="entry name" value="UDP-GLUCOSE 4-EPIMERASE"/>
    <property type="match status" value="1"/>
</dbReference>
<gene>
    <name evidence="13" type="primary">galE_1</name>
    <name evidence="13" type="ORF">GCM10022261_04750</name>
</gene>
<dbReference type="Gene3D" id="3.90.25.10">
    <property type="entry name" value="UDP-galactose 4-epimerase, domain 1"/>
    <property type="match status" value="1"/>
</dbReference>
<comment type="caution">
    <text evidence="13">The sequence shown here is derived from an EMBL/GenBank/DDBJ whole genome shotgun (WGS) entry which is preliminary data.</text>
</comment>
<evidence type="ECO:0000256" key="9">
    <source>
        <dbReference type="ARBA" id="ARBA00023277"/>
    </source>
</evidence>
<comment type="similarity">
    <text evidence="4">Belongs to the NAD(P)-dependent epimerase/dehydratase family.</text>
</comment>
<evidence type="ECO:0000256" key="7">
    <source>
        <dbReference type="ARBA" id="ARBA00023027"/>
    </source>
</evidence>
<organism evidence="13 14">
    <name type="scientific">Brevibacterium daeguense</name>
    <dbReference type="NCBI Taxonomy" id="909936"/>
    <lineage>
        <taxon>Bacteria</taxon>
        <taxon>Bacillati</taxon>
        <taxon>Actinomycetota</taxon>
        <taxon>Actinomycetes</taxon>
        <taxon>Micrococcales</taxon>
        <taxon>Brevibacteriaceae</taxon>
        <taxon>Brevibacterium</taxon>
    </lineage>
</organism>
<dbReference type="PANTHER" id="PTHR43725:SF53">
    <property type="entry name" value="UDP-ARABINOSE 4-EPIMERASE 1"/>
    <property type="match status" value="1"/>
</dbReference>
<evidence type="ECO:0000256" key="6">
    <source>
        <dbReference type="ARBA" id="ARBA00018569"/>
    </source>
</evidence>
<sequence>MTVLVTGGAGYIGSHVVRLLENQGRDVVVVDDLSTGVADRVLNSPLVAIDLASNDAEHRLVSTFETHNVKSVIHFAAKKQVGESVERPIWYYRQNVGGLANLLAAMQTCQVNSMVFSSSAAAYGNPNQRVVAESVECRPINPYGQTKLIGEWMISNAEVAGLKGAKLRYFNVAGAGWADLADTAIMNLIPIVINQVASGGTPVIFGNDYPTPDGTCIRDYVHVKDLAEAHLSALDYVEAGGASNSVFNVGTGRGASVSEVIDVVGRVLGVPIQPEMGERRAGDPAELVADVSAIRTELGWKSEYELEDIVRSAIEAMGTPRP</sequence>
<accession>A0ABP8EG40</accession>
<dbReference type="InterPro" id="IPR005886">
    <property type="entry name" value="UDP_G4E"/>
</dbReference>
<protein>
    <recommendedName>
        <fullName evidence="6">UDP-glucose 4-epimerase</fullName>
        <ecNumber evidence="5">5.1.3.2</ecNumber>
    </recommendedName>
    <alternativeName>
        <fullName evidence="11">Galactowaldenase</fullName>
    </alternativeName>
    <alternativeName>
        <fullName evidence="10">UDP-galactose 4-epimerase</fullName>
    </alternativeName>
</protein>
<evidence type="ECO:0000256" key="8">
    <source>
        <dbReference type="ARBA" id="ARBA00023235"/>
    </source>
</evidence>
<reference evidence="14" key="1">
    <citation type="journal article" date="2019" name="Int. J. Syst. Evol. Microbiol.">
        <title>The Global Catalogue of Microorganisms (GCM) 10K type strain sequencing project: providing services to taxonomists for standard genome sequencing and annotation.</title>
        <authorList>
            <consortium name="The Broad Institute Genomics Platform"/>
            <consortium name="The Broad Institute Genome Sequencing Center for Infectious Disease"/>
            <person name="Wu L."/>
            <person name="Ma J."/>
        </authorList>
    </citation>
    <scope>NUCLEOTIDE SEQUENCE [LARGE SCALE GENOMIC DNA]</scope>
    <source>
        <strain evidence="14">JCM 17458</strain>
    </source>
</reference>
<evidence type="ECO:0000313" key="14">
    <source>
        <dbReference type="Proteomes" id="UP001501586"/>
    </source>
</evidence>
<evidence type="ECO:0000256" key="11">
    <source>
        <dbReference type="ARBA" id="ARBA00033067"/>
    </source>
</evidence>
<proteinExistence type="inferred from homology"/>
<dbReference type="RefSeq" id="WP_236864768.1">
    <property type="nucleotide sequence ID" value="NZ_BAABAZ010000004.1"/>
</dbReference>
<evidence type="ECO:0000256" key="4">
    <source>
        <dbReference type="ARBA" id="ARBA00007637"/>
    </source>
</evidence>
<keyword evidence="14" id="KW-1185">Reference proteome</keyword>
<feature type="domain" description="NAD-dependent epimerase/dehydratase" evidence="12">
    <location>
        <begin position="3"/>
        <end position="250"/>
    </location>
</feature>
<dbReference type="InterPro" id="IPR036291">
    <property type="entry name" value="NAD(P)-bd_dom_sf"/>
</dbReference>
<evidence type="ECO:0000259" key="12">
    <source>
        <dbReference type="Pfam" id="PF01370"/>
    </source>
</evidence>
<keyword evidence="7" id="KW-0520">NAD</keyword>
<name>A0ABP8EG40_9MICO</name>
<comment type="catalytic activity">
    <reaction evidence="1">
        <text>UDP-alpha-D-glucose = UDP-alpha-D-galactose</text>
        <dbReference type="Rhea" id="RHEA:22168"/>
        <dbReference type="ChEBI" id="CHEBI:58885"/>
        <dbReference type="ChEBI" id="CHEBI:66914"/>
        <dbReference type="EC" id="5.1.3.2"/>
    </reaction>
</comment>
<dbReference type="EC" id="5.1.3.2" evidence="5"/>
<evidence type="ECO:0000256" key="10">
    <source>
        <dbReference type="ARBA" id="ARBA00031367"/>
    </source>
</evidence>
<evidence type="ECO:0000256" key="3">
    <source>
        <dbReference type="ARBA" id="ARBA00004947"/>
    </source>
</evidence>
<comment type="pathway">
    <text evidence="3">Carbohydrate metabolism; galactose metabolism.</text>
</comment>